<dbReference type="STRING" id="1314785.A0A165EX40"/>
<dbReference type="AlphaFoldDB" id="A0A165EX40"/>
<dbReference type="InParanoid" id="A0A165EX40"/>
<feature type="region of interest" description="Disordered" evidence="1">
    <location>
        <begin position="1"/>
        <end position="20"/>
    </location>
</feature>
<dbReference type="EMBL" id="KV427617">
    <property type="protein sequence ID" value="KZT07912.1"/>
    <property type="molecule type" value="Genomic_DNA"/>
</dbReference>
<protein>
    <recommendedName>
        <fullName evidence="4">F-box domain-containing protein</fullName>
    </recommendedName>
</protein>
<dbReference type="Proteomes" id="UP000076871">
    <property type="component" value="Unassembled WGS sequence"/>
</dbReference>
<dbReference type="SUPFAM" id="SSF52047">
    <property type="entry name" value="RNI-like"/>
    <property type="match status" value="1"/>
</dbReference>
<dbReference type="GeneID" id="63831372"/>
<evidence type="ECO:0000313" key="3">
    <source>
        <dbReference type="Proteomes" id="UP000076871"/>
    </source>
</evidence>
<dbReference type="InterPro" id="IPR032675">
    <property type="entry name" value="LRR_dom_sf"/>
</dbReference>
<name>A0A165EX40_9APHY</name>
<evidence type="ECO:0000256" key="1">
    <source>
        <dbReference type="SAM" id="MobiDB-lite"/>
    </source>
</evidence>
<reference evidence="2 3" key="1">
    <citation type="journal article" date="2016" name="Mol. Biol. Evol.">
        <title>Comparative Genomics of Early-Diverging Mushroom-Forming Fungi Provides Insights into the Origins of Lignocellulose Decay Capabilities.</title>
        <authorList>
            <person name="Nagy L.G."/>
            <person name="Riley R."/>
            <person name="Tritt A."/>
            <person name="Adam C."/>
            <person name="Daum C."/>
            <person name="Floudas D."/>
            <person name="Sun H."/>
            <person name="Yadav J.S."/>
            <person name="Pangilinan J."/>
            <person name="Larsson K.H."/>
            <person name="Matsuura K."/>
            <person name="Barry K."/>
            <person name="Labutti K."/>
            <person name="Kuo R."/>
            <person name="Ohm R.A."/>
            <person name="Bhattacharya S.S."/>
            <person name="Shirouzu T."/>
            <person name="Yoshinaga Y."/>
            <person name="Martin F.M."/>
            <person name="Grigoriev I.V."/>
            <person name="Hibbett D.S."/>
        </authorList>
    </citation>
    <scope>NUCLEOTIDE SEQUENCE [LARGE SCALE GENOMIC DNA]</scope>
    <source>
        <strain evidence="2 3">93-53</strain>
    </source>
</reference>
<dbReference type="RefSeq" id="XP_040765652.1">
    <property type="nucleotide sequence ID" value="XM_040914345.1"/>
</dbReference>
<accession>A0A165EX40</accession>
<organism evidence="2 3">
    <name type="scientific">Laetiporus sulphureus 93-53</name>
    <dbReference type="NCBI Taxonomy" id="1314785"/>
    <lineage>
        <taxon>Eukaryota</taxon>
        <taxon>Fungi</taxon>
        <taxon>Dikarya</taxon>
        <taxon>Basidiomycota</taxon>
        <taxon>Agaricomycotina</taxon>
        <taxon>Agaricomycetes</taxon>
        <taxon>Polyporales</taxon>
        <taxon>Laetiporus</taxon>
    </lineage>
</organism>
<sequence length="618" mass="68328">MSTRTMSSKAKGHPPTAKARTRKVLRAVNTNVLSYDRTDPFTALSSLRMLLASLPSRIGGCQFKLSPDEHKLSLHLLTIVEPFVGLAPSRRTLTRQPTEILDAIIAHVDEKRDLLACALSCRRLYNIIFPRHYDYRVVRCKVSSLRVWNHLIVHRALARNIRRLEVLDERSTEPESVPSDILASDTDIESTDDELGMHDKQGRLLASAMARMSSLQTFVWSCNHSPISIGDVWPTLMKCQTLRQVEISDNLIFTPTAAGEVEVEHSGGSSRRNRQPVLPSLKIVNLQSTKYTYGATKNPNMSRISGMLANCAAIESLNVTYTTRRAPGFSNPVTDDFLLCGRWPRLKSLVLTNLRCSSQAALDTMSTFLFAHLDLEVLHLDVALGSGQAGGTAGNRQSLSLLPNCLPRLRELKASKEVMSAVLKCPCAVSEGGRPLETIKGVSLSGSKWDGVFLSSLKQHGTTVKRLELASWNDMDDVRKVAECAPQLIWLDIGKRIGNGAANSHASTSSHTGRAAPAISTQFAEWANILSQMSNLTTFHGVRFFYEIAPTALAPGTAMTLSDRSRVRKNDEVASLLARKCGKLRRLDHWEEGSGKVIVLLRDEDKVRYEVRRLGARA</sequence>
<proteinExistence type="predicted"/>
<gene>
    <name evidence="2" type="ORF">LAESUDRAFT_811762</name>
</gene>
<dbReference type="OrthoDB" id="3270296at2759"/>
<keyword evidence="3" id="KW-1185">Reference proteome</keyword>
<dbReference type="Gene3D" id="3.80.10.10">
    <property type="entry name" value="Ribonuclease Inhibitor"/>
    <property type="match status" value="1"/>
</dbReference>
<evidence type="ECO:0000313" key="2">
    <source>
        <dbReference type="EMBL" id="KZT07912.1"/>
    </source>
</evidence>
<evidence type="ECO:0008006" key="4">
    <source>
        <dbReference type="Google" id="ProtNLM"/>
    </source>
</evidence>